<accession>A0A3A4N1H2</accession>
<comment type="caution">
    <text evidence="1">The sequence shown here is derived from an EMBL/GenBank/DDBJ whole genome shotgun (WGS) entry which is preliminary data.</text>
</comment>
<name>A0A3A4N1H2_9STRE</name>
<dbReference type="InterPro" id="IPR029063">
    <property type="entry name" value="SAM-dependent_MTases_sf"/>
</dbReference>
<dbReference type="SUPFAM" id="SSF53335">
    <property type="entry name" value="S-adenosyl-L-methionine-dependent methyltransferases"/>
    <property type="match status" value="1"/>
</dbReference>
<dbReference type="Gene3D" id="3.40.50.150">
    <property type="entry name" value="Vaccinia Virus protein VP39"/>
    <property type="match status" value="1"/>
</dbReference>
<proteinExistence type="predicted"/>
<dbReference type="RefSeq" id="WP_119946878.1">
    <property type="nucleotide sequence ID" value="NZ_PTTJ01000081.1"/>
</dbReference>
<evidence type="ECO:0000313" key="2">
    <source>
        <dbReference type="Proteomes" id="UP000265600"/>
    </source>
</evidence>
<dbReference type="Proteomes" id="UP000265600">
    <property type="component" value="Unassembled WGS sequence"/>
</dbReference>
<dbReference type="AlphaFoldDB" id="A0A3A4N1H2"/>
<protein>
    <submittedName>
        <fullName evidence="1">Uncharacterized protein</fullName>
    </submittedName>
</protein>
<dbReference type="EMBL" id="PTTJ01000081">
    <property type="protein sequence ID" value="RJP12305.1"/>
    <property type="molecule type" value="Genomic_DNA"/>
</dbReference>
<organism evidence="1 2">
    <name type="scientific">Streptococcus pseudopneumoniae</name>
    <dbReference type="NCBI Taxonomy" id="257758"/>
    <lineage>
        <taxon>Bacteria</taxon>
        <taxon>Bacillati</taxon>
        <taxon>Bacillota</taxon>
        <taxon>Bacilli</taxon>
        <taxon>Lactobacillales</taxon>
        <taxon>Streptococcaceae</taxon>
        <taxon>Streptococcus</taxon>
    </lineage>
</organism>
<reference evidence="2" key="1">
    <citation type="submission" date="2018-02" db="EMBL/GenBank/DDBJ databases">
        <authorList>
            <person name="Handem S."/>
        </authorList>
    </citation>
    <scope>NUCLEOTIDE SEQUENCE [LARGE SCALE GENOMIC DNA]</scope>
    <source>
        <strain evidence="2">Spain3473</strain>
    </source>
</reference>
<sequence length="75" mass="8792">MNKKIKENKVTFFNNIFYVNENVLTPRKKTEATVWQAIKQIENLLYHNNELRVVDIGTGSGNILISIAKYFYNIK</sequence>
<gene>
    <name evidence="1" type="ORF">C5O69_05670</name>
</gene>
<evidence type="ECO:0000313" key="1">
    <source>
        <dbReference type="EMBL" id="RJP12305.1"/>
    </source>
</evidence>